<proteinExistence type="predicted"/>
<keyword evidence="2" id="KW-0472">Membrane</keyword>
<dbReference type="Proteomes" id="UP000095412">
    <property type="component" value="Unassembled WGS sequence"/>
</dbReference>
<name>A0A1D4PIW1_9STAP</name>
<dbReference type="Proteomes" id="UP000095768">
    <property type="component" value="Unassembled WGS sequence"/>
</dbReference>
<evidence type="ECO:0000313" key="4">
    <source>
        <dbReference type="EMBL" id="SCT30228.1"/>
    </source>
</evidence>
<reference evidence="3 5" key="2">
    <citation type="submission" date="2016-09" db="EMBL/GenBank/DDBJ databases">
        <authorList>
            <consortium name="Pathogen Informatics"/>
            <person name="Sun Q."/>
            <person name="Inoue M."/>
        </authorList>
    </citation>
    <scope>NUCLEOTIDE SEQUENCE [LARGE SCALE GENOMIC DNA]</scope>
    <source>
        <strain evidence="3 5">82C</strain>
    </source>
</reference>
<evidence type="ECO:0008006" key="7">
    <source>
        <dbReference type="Google" id="ProtNLM"/>
    </source>
</evidence>
<sequence>MKISVQIKQYFAKEKSFSSFITISLVLVVIGSIVYNVYKNGETLLDESVVSLAAFTMLIYTSYLQNKDLQLTRKELEMTREELKGTKEVQEKQKNQMIKSNEMMKETIVQSRYFELLKVKEDTYKMVEEEEYNKLSMYIQEYKLTIINKLIKSAKEEVMSEIIEDYINNNNLVGMSVSDYKKGRFPISPYDLNLILQKRENGNELNQILKSTYKIVKPSCNIKLSRNQEKLYKTNKTIVDLIKYIDEKDRPKGFLKSFESKTQSMSNMGVLSSKFVIFGDSVVKIDYTLYELYKLTLLNEEKLFYKCVNNTLTYDELIG</sequence>
<feature type="coiled-coil region" evidence="1">
    <location>
        <begin position="66"/>
        <end position="96"/>
    </location>
</feature>
<evidence type="ECO:0000313" key="5">
    <source>
        <dbReference type="Proteomes" id="UP000095412"/>
    </source>
</evidence>
<evidence type="ECO:0000256" key="1">
    <source>
        <dbReference type="SAM" id="Coils"/>
    </source>
</evidence>
<evidence type="ECO:0000313" key="3">
    <source>
        <dbReference type="EMBL" id="SCT22918.1"/>
    </source>
</evidence>
<dbReference type="EMBL" id="FMPI01000016">
    <property type="protein sequence ID" value="SCT22918.1"/>
    <property type="molecule type" value="Genomic_DNA"/>
</dbReference>
<reference evidence="4 6" key="1">
    <citation type="submission" date="2016-09" db="EMBL/GenBank/DDBJ databases">
        <authorList>
            <consortium name="Pathogen Informatics"/>
        </authorList>
    </citation>
    <scope>NUCLEOTIDE SEQUENCE [LARGE SCALE GENOMIC DNA]</scope>
    <source>
        <strain evidence="4 6">82B</strain>
    </source>
</reference>
<evidence type="ECO:0000256" key="2">
    <source>
        <dbReference type="SAM" id="Phobius"/>
    </source>
</evidence>
<evidence type="ECO:0000313" key="6">
    <source>
        <dbReference type="Proteomes" id="UP000095768"/>
    </source>
</evidence>
<keyword evidence="2" id="KW-0812">Transmembrane</keyword>
<protein>
    <recommendedName>
        <fullName evidence="7">Phage protein</fullName>
    </recommendedName>
</protein>
<gene>
    <name evidence="4" type="ORF">SAMEA2297795_02188</name>
    <name evidence="3" type="ORF">SAMEA2297796_01971</name>
</gene>
<dbReference type="RefSeq" id="WP_069996148.1">
    <property type="nucleotide sequence ID" value="NZ_FMPG01000012.1"/>
</dbReference>
<keyword evidence="5" id="KW-1185">Reference proteome</keyword>
<accession>A0A1D4PIW1</accession>
<feature type="transmembrane region" description="Helical" evidence="2">
    <location>
        <begin position="20"/>
        <end position="38"/>
    </location>
</feature>
<dbReference type="EMBL" id="FMPG01000012">
    <property type="protein sequence ID" value="SCT30228.1"/>
    <property type="molecule type" value="Genomic_DNA"/>
</dbReference>
<keyword evidence="2" id="KW-1133">Transmembrane helix</keyword>
<organism evidence="4 6">
    <name type="scientific">Staphylococcus caeli</name>
    <dbReference type="NCBI Taxonomy" id="2201815"/>
    <lineage>
        <taxon>Bacteria</taxon>
        <taxon>Bacillati</taxon>
        <taxon>Bacillota</taxon>
        <taxon>Bacilli</taxon>
        <taxon>Bacillales</taxon>
        <taxon>Staphylococcaceae</taxon>
        <taxon>Staphylococcus</taxon>
    </lineage>
</organism>
<dbReference type="AlphaFoldDB" id="A0A1D4PIW1"/>
<keyword evidence="1" id="KW-0175">Coiled coil</keyword>